<accession>A0A9W9IBR2</accession>
<keyword evidence="1" id="KW-0472">Membrane</keyword>
<reference evidence="2" key="1">
    <citation type="submission" date="2022-11" db="EMBL/GenBank/DDBJ databases">
        <authorList>
            <person name="Petersen C."/>
        </authorList>
    </citation>
    <scope>NUCLEOTIDE SEQUENCE</scope>
    <source>
        <strain evidence="2">IBT 21917</strain>
    </source>
</reference>
<organism evidence="2 3">
    <name type="scientific">Penicillium capsulatum</name>
    <dbReference type="NCBI Taxonomy" id="69766"/>
    <lineage>
        <taxon>Eukaryota</taxon>
        <taxon>Fungi</taxon>
        <taxon>Dikarya</taxon>
        <taxon>Ascomycota</taxon>
        <taxon>Pezizomycotina</taxon>
        <taxon>Eurotiomycetes</taxon>
        <taxon>Eurotiomycetidae</taxon>
        <taxon>Eurotiales</taxon>
        <taxon>Aspergillaceae</taxon>
        <taxon>Penicillium</taxon>
    </lineage>
</organism>
<dbReference type="AlphaFoldDB" id="A0A9W9IBR2"/>
<protein>
    <submittedName>
        <fullName evidence="2">Uncharacterized protein</fullName>
    </submittedName>
</protein>
<dbReference type="Proteomes" id="UP001146351">
    <property type="component" value="Unassembled WGS sequence"/>
</dbReference>
<keyword evidence="1" id="KW-1133">Transmembrane helix</keyword>
<keyword evidence="3" id="KW-1185">Reference proteome</keyword>
<dbReference type="EMBL" id="JAPQKO010000003">
    <property type="protein sequence ID" value="KAJ5172550.1"/>
    <property type="molecule type" value="Genomic_DNA"/>
</dbReference>
<evidence type="ECO:0000313" key="3">
    <source>
        <dbReference type="Proteomes" id="UP001146351"/>
    </source>
</evidence>
<evidence type="ECO:0000313" key="2">
    <source>
        <dbReference type="EMBL" id="KAJ5172550.1"/>
    </source>
</evidence>
<feature type="transmembrane region" description="Helical" evidence="1">
    <location>
        <begin position="267"/>
        <end position="286"/>
    </location>
</feature>
<keyword evidence="1" id="KW-0812">Transmembrane</keyword>
<dbReference type="OrthoDB" id="1937642at2759"/>
<feature type="transmembrane region" description="Helical" evidence="1">
    <location>
        <begin position="160"/>
        <end position="181"/>
    </location>
</feature>
<gene>
    <name evidence="2" type="ORF">N7492_005143</name>
</gene>
<feature type="transmembrane region" description="Helical" evidence="1">
    <location>
        <begin position="49"/>
        <end position="70"/>
    </location>
</feature>
<feature type="transmembrane region" description="Helical" evidence="1">
    <location>
        <begin position="188"/>
        <end position="208"/>
    </location>
</feature>
<reference evidence="2" key="2">
    <citation type="journal article" date="2023" name="IMA Fungus">
        <title>Comparative genomic study of the Penicillium genus elucidates a diverse pangenome and 15 lateral gene transfer events.</title>
        <authorList>
            <person name="Petersen C."/>
            <person name="Sorensen T."/>
            <person name="Nielsen M.R."/>
            <person name="Sondergaard T.E."/>
            <person name="Sorensen J.L."/>
            <person name="Fitzpatrick D.A."/>
            <person name="Frisvad J.C."/>
            <person name="Nielsen K.L."/>
        </authorList>
    </citation>
    <scope>NUCLEOTIDE SEQUENCE</scope>
    <source>
        <strain evidence="2">IBT 21917</strain>
    </source>
</reference>
<name>A0A9W9IBR2_9EURO</name>
<evidence type="ECO:0000256" key="1">
    <source>
        <dbReference type="SAM" id="Phobius"/>
    </source>
</evidence>
<sequence>MPPLYRRYVNSRQEILTQLTNPSDIFSVLLILGGDVVCRAIAQLAGRHITPVAFSFGWVAYAITALLTAIGENRLMPPPDSPCQVINGQSGYVRQNQSFILGRIMRDFEVWMDDRVKQHLGRMLQPNGSDGAGSKPHRIGLCVSIYRAEEANPGSPGYDWLYFIGFGTALLQLAIAAIPCGRNDSWDILLVTAAGIVLSFATGSLRQWSTEKWACRRSCKKTAILTKGNGSQHAIVILGDGKGLDIEDLASGPNTIEVSTFFSLTKMALLALCFLWVLLLIIAAGVKENSWFLFAVGGVGMLENIFVAGSPRSPAAFGMPLVFEDVIGEPKAMDTLFAVEQAYPRVGRSLLATFFPGKLRLKEQERWDELECLADSLDESRKSKR</sequence>
<comment type="caution">
    <text evidence="2">The sequence shown here is derived from an EMBL/GenBank/DDBJ whole genome shotgun (WGS) entry which is preliminary data.</text>
</comment>
<proteinExistence type="predicted"/>